<dbReference type="AlphaFoldDB" id="S3P4M2"/>
<dbReference type="HOGENOM" id="CLU_3283406_0_0_6"/>
<keyword evidence="2" id="KW-1185">Reference proteome</keyword>
<organism evidence="1 2">
    <name type="scientific">Acinetobacter rudis CIP 110305</name>
    <dbReference type="NCBI Taxonomy" id="421052"/>
    <lineage>
        <taxon>Bacteria</taxon>
        <taxon>Pseudomonadati</taxon>
        <taxon>Pseudomonadota</taxon>
        <taxon>Gammaproteobacteria</taxon>
        <taxon>Moraxellales</taxon>
        <taxon>Moraxellaceae</taxon>
        <taxon>Acinetobacter</taxon>
    </lineage>
</organism>
<reference evidence="1 2" key="1">
    <citation type="submission" date="2013-06" db="EMBL/GenBank/DDBJ databases">
        <title>The Genome Sequence of Acinetobacter rudis CIP 110305.</title>
        <authorList>
            <consortium name="The Broad Institute Genome Sequencing Platform"/>
            <consortium name="The Broad Institute Genome Sequencing Center for Infectious Disease"/>
            <person name="Cerqueira G."/>
            <person name="Feldgarden M."/>
            <person name="Courvalin P."/>
            <person name="Perichon B."/>
            <person name="Grillot-Courvalin C."/>
            <person name="Clermont D."/>
            <person name="Rocha E."/>
            <person name="Yoon E.-J."/>
            <person name="Nemec A."/>
            <person name="Young S.K."/>
            <person name="Zeng Q."/>
            <person name="Gargeya S."/>
            <person name="Fitzgerald M."/>
            <person name="Abouelleil A."/>
            <person name="Alvarado L."/>
            <person name="Berlin A.M."/>
            <person name="Chapman S.B."/>
            <person name="Dewar J."/>
            <person name="Goldberg J."/>
            <person name="Griggs A."/>
            <person name="Gujja S."/>
            <person name="Hansen M."/>
            <person name="Howarth C."/>
            <person name="Imamovic A."/>
            <person name="Larimer J."/>
            <person name="McCowan C."/>
            <person name="Murphy C."/>
            <person name="Pearson M."/>
            <person name="Priest M."/>
            <person name="Roberts A."/>
            <person name="Saif S."/>
            <person name="Shea T."/>
            <person name="Sykes S."/>
            <person name="Wortman J."/>
            <person name="Nusbaum C."/>
            <person name="Birren B."/>
        </authorList>
    </citation>
    <scope>NUCLEOTIDE SEQUENCE [LARGE SCALE GENOMIC DNA]</scope>
    <source>
        <strain evidence="1 2">CIP 110305</strain>
    </source>
</reference>
<dbReference type="PATRIC" id="fig|421052.3.peg.1875"/>
<proteinExistence type="predicted"/>
<dbReference type="STRING" id="632955.GCA_000829675_03228"/>
<gene>
    <name evidence="1" type="ORF">F945_01920</name>
</gene>
<name>S3P4M2_9GAMM</name>
<sequence length="40" mass="4770">MNFVNTIYVKIINQMCELGVFHESVKYECYKINILNTPRC</sequence>
<protein>
    <submittedName>
        <fullName evidence="1">Uncharacterized protein</fullName>
    </submittedName>
</protein>
<accession>S3P4M2</accession>
<evidence type="ECO:0000313" key="2">
    <source>
        <dbReference type="Proteomes" id="UP000014568"/>
    </source>
</evidence>
<dbReference type="EMBL" id="ATGI01000023">
    <property type="protein sequence ID" value="EPF73761.1"/>
    <property type="molecule type" value="Genomic_DNA"/>
</dbReference>
<comment type="caution">
    <text evidence="1">The sequence shown here is derived from an EMBL/GenBank/DDBJ whole genome shotgun (WGS) entry which is preliminary data.</text>
</comment>
<evidence type="ECO:0000313" key="1">
    <source>
        <dbReference type="EMBL" id="EPF73761.1"/>
    </source>
</evidence>
<dbReference type="Proteomes" id="UP000014568">
    <property type="component" value="Unassembled WGS sequence"/>
</dbReference>